<keyword evidence="3" id="KW-0862">Zinc</keyword>
<dbReference type="EMBL" id="PEUX01000037">
    <property type="protein sequence ID" value="PIV10205.1"/>
    <property type="molecule type" value="Genomic_DNA"/>
</dbReference>
<sequence length="124" mass="14654">MDKQLQEKLQKKLETERGKLTKELKSFARKDSRLKGNWLTRFPLFGLGRSHNDENAEEIEEYENLLPIEHTLELRLKDINDALVKIKENRYGQCEKCKKEIEPERLKIVPEAKLCLRCSRGKES</sequence>
<evidence type="ECO:0000256" key="4">
    <source>
        <dbReference type="PROSITE-ProRule" id="PRU00510"/>
    </source>
</evidence>
<dbReference type="PROSITE" id="PS51128">
    <property type="entry name" value="ZF_DKSA_2"/>
    <property type="match status" value="1"/>
</dbReference>
<dbReference type="InterPro" id="IPR000962">
    <property type="entry name" value="Znf_DskA_TraR"/>
</dbReference>
<dbReference type="PANTHER" id="PTHR33823:SF4">
    <property type="entry name" value="GENERAL STRESS PROTEIN 16O"/>
    <property type="match status" value="1"/>
</dbReference>
<dbReference type="Pfam" id="PF01258">
    <property type="entry name" value="zf-dskA_traR"/>
    <property type="match status" value="1"/>
</dbReference>
<reference evidence="7" key="1">
    <citation type="submission" date="2017-09" db="EMBL/GenBank/DDBJ databases">
        <title>Depth-based differentiation of microbial function through sediment-hosted aquifers and enrichment of novel symbionts in the deep terrestrial subsurface.</title>
        <authorList>
            <person name="Probst A.J."/>
            <person name="Ladd B."/>
            <person name="Jarett J.K."/>
            <person name="Geller-Mcgrath D.E."/>
            <person name="Sieber C.M.K."/>
            <person name="Emerson J.B."/>
            <person name="Anantharaman K."/>
            <person name="Thomas B.C."/>
            <person name="Malmstrom R."/>
            <person name="Stieglmeier M."/>
            <person name="Klingl A."/>
            <person name="Woyke T."/>
            <person name="Ryan C.M."/>
            <person name="Banfield J.F."/>
        </authorList>
    </citation>
    <scope>NUCLEOTIDE SEQUENCE [LARGE SCALE GENOMIC DNA]</scope>
</reference>
<gene>
    <name evidence="6" type="ORF">COS49_01805</name>
</gene>
<evidence type="ECO:0000313" key="6">
    <source>
        <dbReference type="EMBL" id="PIV10205.1"/>
    </source>
</evidence>
<dbReference type="SUPFAM" id="SSF57716">
    <property type="entry name" value="Glucocorticoid receptor-like (DNA-binding domain)"/>
    <property type="match status" value="1"/>
</dbReference>
<comment type="caution">
    <text evidence="6">The sequence shown here is derived from an EMBL/GenBank/DDBJ whole genome shotgun (WGS) entry which is preliminary data.</text>
</comment>
<proteinExistence type="predicted"/>
<keyword evidence="1" id="KW-0479">Metal-binding</keyword>
<feature type="domain" description="Zinc finger DksA/TraR C4-type" evidence="5">
    <location>
        <begin position="90"/>
        <end position="123"/>
    </location>
</feature>
<dbReference type="PANTHER" id="PTHR33823">
    <property type="entry name" value="RNA POLYMERASE-BINDING TRANSCRIPTION FACTOR DKSA-RELATED"/>
    <property type="match status" value="1"/>
</dbReference>
<dbReference type="Gene3D" id="1.20.120.910">
    <property type="entry name" value="DksA, coiled-coil domain"/>
    <property type="match status" value="1"/>
</dbReference>
<dbReference type="PROSITE" id="PS01102">
    <property type="entry name" value="ZF_DKSA_1"/>
    <property type="match status" value="1"/>
</dbReference>
<evidence type="ECO:0000256" key="2">
    <source>
        <dbReference type="ARBA" id="ARBA00022771"/>
    </source>
</evidence>
<feature type="zinc finger region" description="dksA C4-type" evidence="4">
    <location>
        <begin position="94"/>
        <end position="118"/>
    </location>
</feature>
<evidence type="ECO:0000256" key="3">
    <source>
        <dbReference type="ARBA" id="ARBA00022833"/>
    </source>
</evidence>
<dbReference type="AlphaFoldDB" id="A0A2M7BUK3"/>
<dbReference type="Proteomes" id="UP000229894">
    <property type="component" value="Unassembled WGS sequence"/>
</dbReference>
<name>A0A2M7BUK3_9BACT</name>
<protein>
    <recommendedName>
        <fullName evidence="5">Zinc finger DksA/TraR C4-type domain-containing protein</fullName>
    </recommendedName>
</protein>
<evidence type="ECO:0000313" key="7">
    <source>
        <dbReference type="Proteomes" id="UP000229894"/>
    </source>
</evidence>
<organism evidence="6 7">
    <name type="scientific">Candidatus Portnoybacteria bacterium CG03_land_8_20_14_0_80_41_10</name>
    <dbReference type="NCBI Taxonomy" id="1974808"/>
    <lineage>
        <taxon>Bacteria</taxon>
        <taxon>Candidatus Portnoyibacteriota</taxon>
    </lineage>
</organism>
<evidence type="ECO:0000256" key="1">
    <source>
        <dbReference type="ARBA" id="ARBA00022723"/>
    </source>
</evidence>
<dbReference type="InterPro" id="IPR020458">
    <property type="entry name" value="Znf_DskA_TraR_CS"/>
</dbReference>
<keyword evidence="2" id="KW-0863">Zinc-finger</keyword>
<accession>A0A2M7BUK3</accession>
<dbReference type="GO" id="GO:0008270">
    <property type="term" value="F:zinc ion binding"/>
    <property type="evidence" value="ECO:0007669"/>
    <property type="project" value="UniProtKB-KW"/>
</dbReference>
<evidence type="ECO:0000259" key="5">
    <source>
        <dbReference type="Pfam" id="PF01258"/>
    </source>
</evidence>